<name>A0A1Q9BQC3_SYMMI</name>
<proteinExistence type="predicted"/>
<feature type="non-terminal residue" evidence="1">
    <location>
        <position position="1"/>
    </location>
</feature>
<evidence type="ECO:0000313" key="1">
    <source>
        <dbReference type="EMBL" id="OLP72658.1"/>
    </source>
</evidence>
<reference evidence="1 2" key="1">
    <citation type="submission" date="2016-02" db="EMBL/GenBank/DDBJ databases">
        <title>Genome analysis of coral dinoflagellate symbionts highlights evolutionary adaptations to a symbiotic lifestyle.</title>
        <authorList>
            <person name="Aranda M."/>
            <person name="Li Y."/>
            <person name="Liew Y.J."/>
            <person name="Baumgarten S."/>
            <person name="Simakov O."/>
            <person name="Wilson M."/>
            <person name="Piel J."/>
            <person name="Ashoor H."/>
            <person name="Bougouffa S."/>
            <person name="Bajic V.B."/>
            <person name="Ryu T."/>
            <person name="Ravasi T."/>
            <person name="Bayer T."/>
            <person name="Micklem G."/>
            <person name="Kim H."/>
            <person name="Bhak J."/>
            <person name="Lajeunesse T.C."/>
            <person name="Voolstra C.R."/>
        </authorList>
    </citation>
    <scope>NUCLEOTIDE SEQUENCE [LARGE SCALE GENOMIC DNA]</scope>
    <source>
        <strain evidence="1 2">CCMP2467</strain>
    </source>
</reference>
<sequence>VIICTCTCAAHIANVANRAGVSGWFSHVLVDEARLVEEG</sequence>
<accession>A0A1Q9BQC3</accession>
<dbReference type="EMBL" id="LSRX01007075">
    <property type="protein sequence ID" value="OLP72658.1"/>
    <property type="molecule type" value="Genomic_DNA"/>
</dbReference>
<protein>
    <submittedName>
        <fullName evidence="1">Uncharacterized protein</fullName>
    </submittedName>
</protein>
<dbReference type="AlphaFoldDB" id="A0A1Q9BQC3"/>
<organism evidence="1 2">
    <name type="scientific">Symbiodinium microadriaticum</name>
    <name type="common">Dinoflagellate</name>
    <name type="synonym">Zooxanthella microadriatica</name>
    <dbReference type="NCBI Taxonomy" id="2951"/>
    <lineage>
        <taxon>Eukaryota</taxon>
        <taxon>Sar</taxon>
        <taxon>Alveolata</taxon>
        <taxon>Dinophyceae</taxon>
        <taxon>Suessiales</taxon>
        <taxon>Symbiodiniaceae</taxon>
        <taxon>Symbiodinium</taxon>
    </lineage>
</organism>
<keyword evidence="2" id="KW-1185">Reference proteome</keyword>
<dbReference type="Proteomes" id="UP000186817">
    <property type="component" value="Unassembled WGS sequence"/>
</dbReference>
<comment type="caution">
    <text evidence="1">The sequence shown here is derived from an EMBL/GenBank/DDBJ whole genome shotgun (WGS) entry which is preliminary data.</text>
</comment>
<evidence type="ECO:0000313" key="2">
    <source>
        <dbReference type="Proteomes" id="UP000186817"/>
    </source>
</evidence>
<gene>
    <name evidence="1" type="ORF">AK812_SmicGene48100</name>
</gene>